<proteinExistence type="predicted"/>
<dbReference type="AlphaFoldDB" id="W9AUK5"/>
<name>W9AUK5_MYCCO</name>
<keyword evidence="3" id="KW-1185">Reference proteome</keyword>
<gene>
    <name evidence="2" type="ORF">BN977_01064</name>
</gene>
<comment type="caution">
    <text evidence="2">The sequence shown here is derived from an EMBL/GenBank/DDBJ whole genome shotgun (WGS) entry which is preliminary data.</text>
</comment>
<dbReference type="eggNOG" id="ENOG5032YDP">
    <property type="taxonomic scope" value="Bacteria"/>
</dbReference>
<protein>
    <recommendedName>
        <fullName evidence="4">ATP/GTP-binding protein</fullName>
    </recommendedName>
</protein>
<feature type="region of interest" description="Disordered" evidence="1">
    <location>
        <begin position="63"/>
        <end position="83"/>
    </location>
</feature>
<evidence type="ECO:0000256" key="1">
    <source>
        <dbReference type="SAM" id="MobiDB-lite"/>
    </source>
</evidence>
<evidence type="ECO:0000313" key="2">
    <source>
        <dbReference type="EMBL" id="CDO06281.1"/>
    </source>
</evidence>
<dbReference type="EMBL" id="CCBB010000001">
    <property type="protein sequence ID" value="CDO06281.1"/>
    <property type="molecule type" value="Genomic_DNA"/>
</dbReference>
<organism evidence="2 3">
    <name type="scientific">Mycolicibacterium cosmeticum</name>
    <dbReference type="NCBI Taxonomy" id="258533"/>
    <lineage>
        <taxon>Bacteria</taxon>
        <taxon>Bacillati</taxon>
        <taxon>Actinomycetota</taxon>
        <taxon>Actinomycetes</taxon>
        <taxon>Mycobacteriales</taxon>
        <taxon>Mycobacteriaceae</taxon>
        <taxon>Mycolicibacterium</taxon>
    </lineage>
</organism>
<dbReference type="STRING" id="258533.BN977_01064"/>
<reference evidence="2" key="1">
    <citation type="submission" date="2014-03" db="EMBL/GenBank/DDBJ databases">
        <title>Draft Genome Sequence of Mycobacterium cosmeticum DSM 44829.</title>
        <authorList>
            <person name="Croce O."/>
            <person name="Robert C."/>
            <person name="Raoult D."/>
            <person name="Drancourt M."/>
        </authorList>
    </citation>
    <scope>NUCLEOTIDE SEQUENCE [LARGE SCALE GENOMIC DNA]</scope>
    <source>
        <strain evidence="2">DSM 44829</strain>
    </source>
</reference>
<dbReference type="Proteomes" id="UP000028870">
    <property type="component" value="Unassembled WGS sequence"/>
</dbReference>
<accession>W9AUK5</accession>
<sequence length="83" mass="9450">MRPLPSPPRVEVGPDGYDYQVRPVGAARAAKTYRCPGCDHEIKPGTAHVLVWPAHGPDMEDRRHWHTPCWANRGNRAPTRRWS</sequence>
<evidence type="ECO:0000313" key="3">
    <source>
        <dbReference type="Proteomes" id="UP000028870"/>
    </source>
</evidence>
<evidence type="ECO:0008006" key="4">
    <source>
        <dbReference type="Google" id="ProtNLM"/>
    </source>
</evidence>
<reference evidence="2" key="2">
    <citation type="submission" date="2014-03" db="EMBL/GenBank/DDBJ databases">
        <authorList>
            <person name="Urmite Genomes"/>
        </authorList>
    </citation>
    <scope>NUCLEOTIDE SEQUENCE</scope>
    <source>
        <strain evidence="2">DSM 44829</strain>
    </source>
</reference>